<protein>
    <recommendedName>
        <fullName evidence="3">Thiosulfate sulfurtransferase</fullName>
    </recommendedName>
</protein>
<evidence type="ECO:0008006" key="3">
    <source>
        <dbReference type="Google" id="ProtNLM"/>
    </source>
</evidence>
<gene>
    <name evidence="1" type="ORF">GCM10023147_28240</name>
</gene>
<dbReference type="Proteomes" id="UP001500635">
    <property type="component" value="Unassembled WGS sequence"/>
</dbReference>
<dbReference type="EMBL" id="BAABFR010000042">
    <property type="protein sequence ID" value="GAA4395251.1"/>
    <property type="molecule type" value="Genomic_DNA"/>
</dbReference>
<keyword evidence="2" id="KW-1185">Reference proteome</keyword>
<evidence type="ECO:0000313" key="2">
    <source>
        <dbReference type="Proteomes" id="UP001500635"/>
    </source>
</evidence>
<accession>A0ABP8JRZ6</accession>
<reference evidence="2" key="1">
    <citation type="journal article" date="2019" name="Int. J. Syst. Evol. Microbiol.">
        <title>The Global Catalogue of Microorganisms (GCM) 10K type strain sequencing project: providing services to taxonomists for standard genome sequencing and annotation.</title>
        <authorList>
            <consortium name="The Broad Institute Genomics Platform"/>
            <consortium name="The Broad Institute Genome Sequencing Center for Infectious Disease"/>
            <person name="Wu L."/>
            <person name="Ma J."/>
        </authorList>
    </citation>
    <scope>NUCLEOTIDE SEQUENCE [LARGE SCALE GENOMIC DNA]</scope>
    <source>
        <strain evidence="2">JCM 17688</strain>
    </source>
</reference>
<evidence type="ECO:0000313" key="1">
    <source>
        <dbReference type="EMBL" id="GAA4395251.1"/>
    </source>
</evidence>
<name>A0ABP8JRZ6_9ACTN</name>
<organism evidence="1 2">
    <name type="scientific">Tsukamurella soli</name>
    <dbReference type="NCBI Taxonomy" id="644556"/>
    <lineage>
        <taxon>Bacteria</taxon>
        <taxon>Bacillati</taxon>
        <taxon>Actinomycetota</taxon>
        <taxon>Actinomycetes</taxon>
        <taxon>Mycobacteriales</taxon>
        <taxon>Tsukamurellaceae</taxon>
        <taxon>Tsukamurella</taxon>
    </lineage>
</organism>
<sequence length="59" mass="6151">MAVFTRAQLPHLASEGTTVSVCGFTVASVPEAAYYGNHVPGAVFMPVSGEWHKTAGDLS</sequence>
<proteinExistence type="predicted"/>
<comment type="caution">
    <text evidence="1">The sequence shown here is derived from an EMBL/GenBank/DDBJ whole genome shotgun (WGS) entry which is preliminary data.</text>
</comment>